<feature type="region of interest" description="Disordered" evidence="1">
    <location>
        <begin position="110"/>
        <end position="131"/>
    </location>
</feature>
<accession>A0ABX8JGD7</accession>
<organism evidence="2 3">
    <name type="scientific">Geomonas diazotrophica</name>
    <dbReference type="NCBI Taxonomy" id="2843197"/>
    <lineage>
        <taxon>Bacteria</taxon>
        <taxon>Pseudomonadati</taxon>
        <taxon>Thermodesulfobacteriota</taxon>
        <taxon>Desulfuromonadia</taxon>
        <taxon>Geobacterales</taxon>
        <taxon>Geobacteraceae</taxon>
        <taxon>Geomonas</taxon>
    </lineage>
</organism>
<dbReference type="EMBL" id="CP076724">
    <property type="protein sequence ID" value="QWV97459.1"/>
    <property type="molecule type" value="Genomic_DNA"/>
</dbReference>
<name>A0ABX8JGD7_9BACT</name>
<dbReference type="Proteomes" id="UP000683493">
    <property type="component" value="Chromosome"/>
</dbReference>
<reference evidence="2 3" key="1">
    <citation type="submission" date="2021-06" db="EMBL/GenBank/DDBJ databases">
        <title>Gemonas diversity in paddy soil.</title>
        <authorList>
            <person name="Liu G."/>
        </authorList>
    </citation>
    <scope>NUCLEOTIDE SEQUENCE [LARGE SCALE GENOMIC DNA]</scope>
    <source>
        <strain evidence="2 3">RG29</strain>
    </source>
</reference>
<feature type="compositionally biased region" description="Basic residues" evidence="1">
    <location>
        <begin position="121"/>
        <end position="131"/>
    </location>
</feature>
<feature type="compositionally biased region" description="Basic and acidic residues" evidence="1">
    <location>
        <begin position="110"/>
        <end position="120"/>
    </location>
</feature>
<gene>
    <name evidence="2" type="ORF">KP005_19325</name>
</gene>
<evidence type="ECO:0000256" key="1">
    <source>
        <dbReference type="SAM" id="MobiDB-lite"/>
    </source>
</evidence>
<keyword evidence="3" id="KW-1185">Reference proteome</keyword>
<protein>
    <submittedName>
        <fullName evidence="2">Uncharacterized protein</fullName>
    </submittedName>
</protein>
<proteinExistence type="predicted"/>
<evidence type="ECO:0000313" key="2">
    <source>
        <dbReference type="EMBL" id="QWV97459.1"/>
    </source>
</evidence>
<evidence type="ECO:0000313" key="3">
    <source>
        <dbReference type="Proteomes" id="UP000683493"/>
    </source>
</evidence>
<sequence length="131" mass="15191">MTLSTEDLEKIRLIVREELASALKEQTPFIPSPASSNSELRNIALVMGLNIFPTDYEDLKEQYKAHGNLPVSMKESWQRFDEWGKSNEGRIAASISHRVFLDVLAERRRELKQEGKWPEAKKKKRPPVREE</sequence>